<feature type="compositionally biased region" description="Basic and acidic residues" evidence="1">
    <location>
        <begin position="28"/>
        <end position="41"/>
    </location>
</feature>
<feature type="region of interest" description="Disordered" evidence="1">
    <location>
        <begin position="175"/>
        <end position="194"/>
    </location>
</feature>
<protein>
    <submittedName>
        <fullName evidence="2">Uncharacterized protein</fullName>
    </submittedName>
</protein>
<feature type="region of interest" description="Disordered" evidence="1">
    <location>
        <begin position="1"/>
        <end position="73"/>
    </location>
</feature>
<accession>A0A9Q0XDX5</accession>
<feature type="compositionally biased region" description="Low complexity" evidence="1">
    <location>
        <begin position="1"/>
        <end position="12"/>
    </location>
</feature>
<reference evidence="2" key="1">
    <citation type="journal article" date="2023" name="DNA Res.">
        <title>Chromosome-level genome assembly of Phrynocephalus forsythii using third-generation DNA sequencing and Hi-C analysis.</title>
        <authorList>
            <person name="Qi Y."/>
            <person name="Zhao W."/>
            <person name="Zhao Y."/>
            <person name="Niu C."/>
            <person name="Cao S."/>
            <person name="Zhang Y."/>
        </authorList>
    </citation>
    <scope>NUCLEOTIDE SEQUENCE</scope>
    <source>
        <tissue evidence="2">Muscle</tissue>
    </source>
</reference>
<dbReference type="AlphaFoldDB" id="A0A9Q0XDX5"/>
<evidence type="ECO:0000313" key="3">
    <source>
        <dbReference type="Proteomes" id="UP001142489"/>
    </source>
</evidence>
<organism evidence="2 3">
    <name type="scientific">Phrynocephalus forsythii</name>
    <dbReference type="NCBI Taxonomy" id="171643"/>
    <lineage>
        <taxon>Eukaryota</taxon>
        <taxon>Metazoa</taxon>
        <taxon>Chordata</taxon>
        <taxon>Craniata</taxon>
        <taxon>Vertebrata</taxon>
        <taxon>Euteleostomi</taxon>
        <taxon>Lepidosauria</taxon>
        <taxon>Squamata</taxon>
        <taxon>Bifurcata</taxon>
        <taxon>Unidentata</taxon>
        <taxon>Episquamata</taxon>
        <taxon>Toxicofera</taxon>
        <taxon>Iguania</taxon>
        <taxon>Acrodonta</taxon>
        <taxon>Agamidae</taxon>
        <taxon>Agaminae</taxon>
        <taxon>Phrynocephalus</taxon>
    </lineage>
</organism>
<comment type="caution">
    <text evidence="2">The sequence shown here is derived from an EMBL/GenBank/DDBJ whole genome shotgun (WGS) entry which is preliminary data.</text>
</comment>
<evidence type="ECO:0000256" key="1">
    <source>
        <dbReference type="SAM" id="MobiDB-lite"/>
    </source>
</evidence>
<keyword evidence="3" id="KW-1185">Reference proteome</keyword>
<dbReference type="EMBL" id="JAPFRF010000016">
    <property type="protein sequence ID" value="KAJ7309569.1"/>
    <property type="molecule type" value="Genomic_DNA"/>
</dbReference>
<evidence type="ECO:0000313" key="2">
    <source>
        <dbReference type="EMBL" id="KAJ7309569.1"/>
    </source>
</evidence>
<dbReference type="Proteomes" id="UP001142489">
    <property type="component" value="Unassembled WGS sequence"/>
</dbReference>
<sequence length="194" mass="21664">MGVPRPTVATRPRPGDVPSRSLGRPRWRRDERSGEKRDPPKPPRRLLQAAGSRAQGQNGRGPQPGSVSSSSSSHPCWNHVHIWESRHLSRDKPVGLHSTGEEIRWKEGNYLNSSCSRLLNGAAFSSPGSFSTPKFLHHLQSRIRELRAEKAGYSGGSLDHLSVFCDDLTQTYRSKRHQTPEASSSPLDRKSTWK</sequence>
<gene>
    <name evidence="2" type="ORF">JRQ81_007619</name>
</gene>
<proteinExistence type="predicted"/>
<dbReference type="OrthoDB" id="6158625at2759"/>
<name>A0A9Q0XDX5_9SAUR</name>